<dbReference type="STRING" id="460265.Mnod_0580"/>
<dbReference type="eggNOG" id="ENOG5033CR3">
    <property type="taxonomic scope" value="Bacteria"/>
</dbReference>
<dbReference type="EMBL" id="CP001349">
    <property type="protein sequence ID" value="ACL55617.1"/>
    <property type="molecule type" value="Genomic_DNA"/>
</dbReference>
<dbReference type="OrthoDB" id="7877312at2"/>
<accession>B8IDP5</accession>
<reference evidence="1 2" key="1">
    <citation type="submission" date="2009-01" db="EMBL/GenBank/DDBJ databases">
        <title>Complete sequence of chromosome of Methylobacterium nodulans ORS 2060.</title>
        <authorList>
            <consortium name="US DOE Joint Genome Institute"/>
            <person name="Lucas S."/>
            <person name="Copeland A."/>
            <person name="Lapidus A."/>
            <person name="Glavina del Rio T."/>
            <person name="Dalin E."/>
            <person name="Tice H."/>
            <person name="Bruce D."/>
            <person name="Goodwin L."/>
            <person name="Pitluck S."/>
            <person name="Sims D."/>
            <person name="Brettin T."/>
            <person name="Detter J.C."/>
            <person name="Han C."/>
            <person name="Larimer F."/>
            <person name="Land M."/>
            <person name="Hauser L."/>
            <person name="Kyrpides N."/>
            <person name="Ivanova N."/>
            <person name="Marx C.J."/>
            <person name="Richardson P."/>
        </authorList>
    </citation>
    <scope>NUCLEOTIDE SEQUENCE [LARGE SCALE GENOMIC DNA]</scope>
    <source>
        <strain evidence="2">LMG 21967 / CNCM I-2342 / ORS 2060</strain>
    </source>
</reference>
<dbReference type="HOGENOM" id="CLU_1576676_0_0_5"/>
<sequence>MTQPVLSGVAIDLTHAGLSYRGHDVPALRRAGVPEPVILAAVKDLLQAGIDADAEALRARLASPGAGQAMEYQEAAAQAAAALTAPGSATADAYPMLAATVGIDIDPETGAPAVDVLGVARAVAAASARWLTAGAAIRKARLTGKAAVAAAATPEAAQAARVEIIWPTF</sequence>
<gene>
    <name evidence="1" type="ordered locus">Mnod_0580</name>
</gene>
<keyword evidence="2" id="KW-1185">Reference proteome</keyword>
<proteinExistence type="predicted"/>
<dbReference type="RefSeq" id="WP_015927327.1">
    <property type="nucleotide sequence ID" value="NC_011894.1"/>
</dbReference>
<dbReference type="Proteomes" id="UP000008207">
    <property type="component" value="Chromosome"/>
</dbReference>
<evidence type="ECO:0000313" key="2">
    <source>
        <dbReference type="Proteomes" id="UP000008207"/>
    </source>
</evidence>
<protein>
    <submittedName>
        <fullName evidence="1">Uncharacterized protein</fullName>
    </submittedName>
</protein>
<evidence type="ECO:0000313" key="1">
    <source>
        <dbReference type="EMBL" id="ACL55617.1"/>
    </source>
</evidence>
<name>B8IDP5_METNO</name>
<dbReference type="AlphaFoldDB" id="B8IDP5"/>
<dbReference type="KEGG" id="mno:Mnod_0580"/>
<organism evidence="1 2">
    <name type="scientific">Methylobacterium nodulans (strain LMG 21967 / CNCM I-2342 / ORS 2060)</name>
    <dbReference type="NCBI Taxonomy" id="460265"/>
    <lineage>
        <taxon>Bacteria</taxon>
        <taxon>Pseudomonadati</taxon>
        <taxon>Pseudomonadota</taxon>
        <taxon>Alphaproteobacteria</taxon>
        <taxon>Hyphomicrobiales</taxon>
        <taxon>Methylobacteriaceae</taxon>
        <taxon>Methylobacterium</taxon>
    </lineage>
</organism>